<comment type="caution">
    <text evidence="10">The sequence shown here is derived from an EMBL/GenBank/DDBJ whole genome shotgun (WGS) entry which is preliminary data.</text>
</comment>
<evidence type="ECO:0000256" key="6">
    <source>
        <dbReference type="ARBA" id="ARBA00023270"/>
    </source>
</evidence>
<dbReference type="CDD" id="cd04728">
    <property type="entry name" value="ThiG"/>
    <property type="match status" value="1"/>
</dbReference>
<dbReference type="RefSeq" id="WP_408079278.1">
    <property type="nucleotide sequence ID" value="NZ_JBELQC010000002.1"/>
</dbReference>
<dbReference type="Gene3D" id="3.20.20.70">
    <property type="entry name" value="Aldolase class I"/>
    <property type="match status" value="1"/>
</dbReference>
<sequence length="333" mass="35453">MHADGTITIIVNGEHRRVMAGLSLADLARELGLVPEKVAVERNLEVVPRSTLAQVQVRDGDEIEIVHFVGGGDHVATSDDSWTVAGRTFRSRLIVGTGKYKDFAQNAAAVEASGAEIVTVAVRRVNVSDPNAPMLTDFIDPKKITYLPNTAGCFDAESAIRTLRLAREAGGWDLVKLEVLGEAKTLYPDMHETLRATEILAKEGFLPMVYCVDDPIAAKRLEDVGAVAIMPLGAPIGSGLGIQNRVTIRLIVEGAKVPVLVDAGVGTASDAAVAMELGCDGVLMNTAIAEAKDPILMARAMRLAVESGRMAYRSGRMGQRRYADPSSPLAGLI</sequence>
<feature type="binding site" evidence="8">
    <location>
        <begin position="285"/>
        <end position="286"/>
    </location>
    <ligand>
        <name>1-deoxy-D-xylulose 5-phosphate</name>
        <dbReference type="ChEBI" id="CHEBI:57792"/>
    </ligand>
</feature>
<keyword evidence="11" id="KW-1185">Reference proteome</keyword>
<evidence type="ECO:0000313" key="10">
    <source>
        <dbReference type="EMBL" id="MFL9842022.1"/>
    </source>
</evidence>
<name>A0ABW8YQ25_9SPHN</name>
<keyword evidence="6 8" id="KW-0704">Schiff base</keyword>
<dbReference type="Gene3D" id="3.10.20.30">
    <property type="match status" value="1"/>
</dbReference>
<dbReference type="InterPro" id="IPR003749">
    <property type="entry name" value="ThiS/MoaD-like"/>
</dbReference>
<feature type="domain" description="Thiazole synthase ThiG" evidence="9">
    <location>
        <begin position="84"/>
        <end position="328"/>
    </location>
</feature>
<dbReference type="Proteomes" id="UP001629244">
    <property type="component" value="Unassembled WGS sequence"/>
</dbReference>
<comment type="subunit">
    <text evidence="8">Homotetramer. Forms heterodimers with either ThiH or ThiS.</text>
</comment>
<comment type="similarity">
    <text evidence="8">Belongs to the ThiG family.</text>
</comment>
<dbReference type="EC" id="2.8.1.10" evidence="3 8"/>
<protein>
    <recommendedName>
        <fullName evidence="3 8">Thiazole synthase</fullName>
        <ecNumber evidence="3 8">2.8.1.10</ecNumber>
    </recommendedName>
</protein>
<keyword evidence="5 8" id="KW-0784">Thiamine biosynthesis</keyword>
<dbReference type="InterPro" id="IPR016155">
    <property type="entry name" value="Mopterin_synth/thiamin_S_b"/>
</dbReference>
<evidence type="ECO:0000256" key="3">
    <source>
        <dbReference type="ARBA" id="ARBA00011960"/>
    </source>
</evidence>
<dbReference type="SUPFAM" id="SSF54285">
    <property type="entry name" value="MoaD/ThiS"/>
    <property type="match status" value="1"/>
</dbReference>
<dbReference type="InterPro" id="IPR012675">
    <property type="entry name" value="Beta-grasp_dom_sf"/>
</dbReference>
<keyword evidence="8" id="KW-0963">Cytoplasm</keyword>
<comment type="pathway">
    <text evidence="2 8">Cofactor biosynthesis; thiamine diphosphate biosynthesis.</text>
</comment>
<gene>
    <name evidence="10" type="primary">thiS</name>
    <name evidence="8" type="synonym">thiG</name>
    <name evidence="10" type="ORF">ABS767_13690</name>
</gene>
<organism evidence="10 11">
    <name type="scientific">Sphingomonas plantiphila</name>
    <dbReference type="NCBI Taxonomy" id="3163295"/>
    <lineage>
        <taxon>Bacteria</taxon>
        <taxon>Pseudomonadati</taxon>
        <taxon>Pseudomonadota</taxon>
        <taxon>Alphaproteobacteria</taxon>
        <taxon>Sphingomonadales</taxon>
        <taxon>Sphingomonadaceae</taxon>
        <taxon>Sphingomonas</taxon>
    </lineage>
</organism>
<evidence type="ECO:0000256" key="1">
    <source>
        <dbReference type="ARBA" id="ARBA00002834"/>
    </source>
</evidence>
<dbReference type="InterPro" id="IPR010035">
    <property type="entry name" value="Thi_S"/>
</dbReference>
<feature type="binding site" evidence="8">
    <location>
        <begin position="263"/>
        <end position="264"/>
    </location>
    <ligand>
        <name>1-deoxy-D-xylulose 5-phosphate</name>
        <dbReference type="ChEBI" id="CHEBI:57792"/>
    </ligand>
</feature>
<dbReference type="InterPro" id="IPR033983">
    <property type="entry name" value="Thiazole_synthase_ThiG"/>
</dbReference>
<proteinExistence type="inferred from homology"/>
<feature type="binding site" evidence="8">
    <location>
        <position position="237"/>
    </location>
    <ligand>
        <name>1-deoxy-D-xylulose 5-phosphate</name>
        <dbReference type="ChEBI" id="CHEBI:57792"/>
    </ligand>
</feature>
<dbReference type="InterPro" id="IPR008867">
    <property type="entry name" value="ThiG"/>
</dbReference>
<dbReference type="Pfam" id="PF05690">
    <property type="entry name" value="ThiG"/>
    <property type="match status" value="1"/>
</dbReference>
<dbReference type="PANTHER" id="PTHR34266:SF2">
    <property type="entry name" value="THIAZOLE SYNTHASE"/>
    <property type="match status" value="1"/>
</dbReference>
<feature type="active site" description="Schiff-base intermediate with DXP" evidence="8">
    <location>
        <position position="176"/>
    </location>
</feature>
<keyword evidence="4 8" id="KW-0808">Transferase</keyword>
<comment type="subcellular location">
    <subcellularLocation>
        <location evidence="8">Cytoplasm</location>
    </subcellularLocation>
</comment>
<evidence type="ECO:0000256" key="2">
    <source>
        <dbReference type="ARBA" id="ARBA00004948"/>
    </source>
</evidence>
<dbReference type="InterPro" id="IPR013785">
    <property type="entry name" value="Aldolase_TIM"/>
</dbReference>
<evidence type="ECO:0000256" key="4">
    <source>
        <dbReference type="ARBA" id="ARBA00022679"/>
    </source>
</evidence>
<evidence type="ECO:0000256" key="5">
    <source>
        <dbReference type="ARBA" id="ARBA00022977"/>
    </source>
</evidence>
<dbReference type="HAMAP" id="MF_00443">
    <property type="entry name" value="ThiG"/>
    <property type="match status" value="1"/>
</dbReference>
<dbReference type="SUPFAM" id="SSF110399">
    <property type="entry name" value="ThiG-like"/>
    <property type="match status" value="1"/>
</dbReference>
<evidence type="ECO:0000259" key="9">
    <source>
        <dbReference type="Pfam" id="PF05690"/>
    </source>
</evidence>
<dbReference type="PANTHER" id="PTHR34266">
    <property type="entry name" value="THIAZOLE SYNTHASE"/>
    <property type="match status" value="1"/>
</dbReference>
<evidence type="ECO:0000256" key="7">
    <source>
        <dbReference type="ARBA" id="ARBA00049897"/>
    </source>
</evidence>
<accession>A0ABW8YQ25</accession>
<dbReference type="EMBL" id="JBELQC010000002">
    <property type="protein sequence ID" value="MFL9842022.1"/>
    <property type="molecule type" value="Genomic_DNA"/>
</dbReference>
<evidence type="ECO:0000313" key="11">
    <source>
        <dbReference type="Proteomes" id="UP001629244"/>
    </source>
</evidence>
<dbReference type="NCBIfam" id="TIGR01683">
    <property type="entry name" value="thiS"/>
    <property type="match status" value="1"/>
</dbReference>
<dbReference type="CDD" id="cd00565">
    <property type="entry name" value="Ubl_ThiS"/>
    <property type="match status" value="1"/>
</dbReference>
<dbReference type="Pfam" id="PF02597">
    <property type="entry name" value="ThiS"/>
    <property type="match status" value="1"/>
</dbReference>
<comment type="catalytic activity">
    <reaction evidence="7 8">
        <text>[ThiS sulfur-carrier protein]-C-terminal-Gly-aminoethanethioate + 2-iminoacetate + 1-deoxy-D-xylulose 5-phosphate = [ThiS sulfur-carrier protein]-C-terminal Gly-Gly + 2-[(2R,5Z)-2-carboxy-4-methylthiazol-5(2H)-ylidene]ethyl phosphate + 2 H2O + H(+)</text>
        <dbReference type="Rhea" id="RHEA:26297"/>
        <dbReference type="Rhea" id="RHEA-COMP:12909"/>
        <dbReference type="Rhea" id="RHEA-COMP:19908"/>
        <dbReference type="ChEBI" id="CHEBI:15377"/>
        <dbReference type="ChEBI" id="CHEBI:15378"/>
        <dbReference type="ChEBI" id="CHEBI:57792"/>
        <dbReference type="ChEBI" id="CHEBI:62899"/>
        <dbReference type="ChEBI" id="CHEBI:77846"/>
        <dbReference type="ChEBI" id="CHEBI:90778"/>
        <dbReference type="ChEBI" id="CHEBI:232372"/>
        <dbReference type="EC" id="2.8.1.10"/>
    </reaction>
</comment>
<comment type="function">
    <text evidence="1 8">Catalyzes the rearrangement of 1-deoxy-D-xylulose 5-phosphate (DXP) to produce the thiazole phosphate moiety of thiamine. Sulfur is provided by the thiocarboxylate moiety of the carrier protein ThiS. In vitro, sulfur can be provided by H(2)S.</text>
</comment>
<evidence type="ECO:0000256" key="8">
    <source>
        <dbReference type="HAMAP-Rule" id="MF_00443"/>
    </source>
</evidence>
<reference evidence="10 11" key="1">
    <citation type="submission" date="2024-06" db="EMBL/GenBank/DDBJ databases">
        <authorList>
            <person name="Kaempfer P."/>
            <person name="Viver T."/>
        </authorList>
    </citation>
    <scope>NUCLEOTIDE SEQUENCE [LARGE SCALE GENOMIC DNA]</scope>
    <source>
        <strain evidence="10 11">ST-64</strain>
    </source>
</reference>